<dbReference type="InterPro" id="IPR053208">
    <property type="entry name" value="GMC_Oxidoreductase_CD"/>
</dbReference>
<reference evidence="5" key="1">
    <citation type="submission" date="2023-06" db="EMBL/GenBank/DDBJ databases">
        <title>Genome-scale phylogeny and comparative genomics of the fungal order Sordariales.</title>
        <authorList>
            <consortium name="Lawrence Berkeley National Laboratory"/>
            <person name="Hensen N."/>
            <person name="Bonometti L."/>
            <person name="Westerberg I."/>
            <person name="Brannstrom I.O."/>
            <person name="Guillou S."/>
            <person name="Cros-Aarteil S."/>
            <person name="Calhoun S."/>
            <person name="Haridas S."/>
            <person name="Kuo A."/>
            <person name="Mondo S."/>
            <person name="Pangilinan J."/>
            <person name="Riley R."/>
            <person name="Labutti K."/>
            <person name="Andreopoulos B."/>
            <person name="Lipzen A."/>
            <person name="Chen C."/>
            <person name="Yanf M."/>
            <person name="Daum C."/>
            <person name="Ng V."/>
            <person name="Clum A."/>
            <person name="Steindorff A."/>
            <person name="Ohm R."/>
            <person name="Martin F."/>
            <person name="Silar P."/>
            <person name="Natvig D."/>
            <person name="Lalanne C."/>
            <person name="Gautier V."/>
            <person name="Ament-Velasquez S.L."/>
            <person name="Kruys A."/>
            <person name="Hutchinson M.I."/>
            <person name="Powell A.J."/>
            <person name="Barry K."/>
            <person name="Miller A.N."/>
            <person name="Grigoriev I.V."/>
            <person name="Debuchy R."/>
            <person name="Gladieux P."/>
            <person name="Thoren M.H."/>
            <person name="Johannesson H."/>
        </authorList>
    </citation>
    <scope>NUCLEOTIDE SEQUENCE</scope>
    <source>
        <strain evidence="5">PSN4</strain>
    </source>
</reference>
<accession>A0AAJ0B7M3</accession>
<dbReference type="InterPro" id="IPR007867">
    <property type="entry name" value="GMC_OxRtase_C"/>
</dbReference>
<feature type="chain" id="PRO_5042494403" evidence="3">
    <location>
        <begin position="24"/>
        <end position="799"/>
    </location>
</feature>
<dbReference type="Gene3D" id="3.30.410.10">
    <property type="entry name" value="Cholesterol Oxidase, domain 2"/>
    <property type="match status" value="1"/>
</dbReference>
<evidence type="ECO:0000256" key="1">
    <source>
        <dbReference type="ARBA" id="ARBA00010790"/>
    </source>
</evidence>
<dbReference type="CDD" id="cd09630">
    <property type="entry name" value="CDH_like_cytochrome"/>
    <property type="match status" value="1"/>
</dbReference>
<evidence type="ECO:0000256" key="2">
    <source>
        <dbReference type="RuleBase" id="RU003968"/>
    </source>
</evidence>
<dbReference type="InterPro" id="IPR015920">
    <property type="entry name" value="Cellobiose_DH-like_cyt"/>
</dbReference>
<proteinExistence type="inferred from homology"/>
<comment type="similarity">
    <text evidence="1 2">Belongs to the GMC oxidoreductase family.</text>
</comment>
<dbReference type="GO" id="GO:0016614">
    <property type="term" value="F:oxidoreductase activity, acting on CH-OH group of donors"/>
    <property type="evidence" value="ECO:0007669"/>
    <property type="project" value="InterPro"/>
</dbReference>
<keyword evidence="2" id="KW-0274">FAD</keyword>
<dbReference type="PANTHER" id="PTHR47190:SF2">
    <property type="entry name" value="CELLOBIOSE DEHYDROGENASE (AFU_ORTHOLOGUE AFUA_2G17620)"/>
    <property type="match status" value="1"/>
</dbReference>
<keyword evidence="3" id="KW-0732">Signal</keyword>
<comment type="caution">
    <text evidence="5">The sequence shown here is derived from an EMBL/GenBank/DDBJ whole genome shotgun (WGS) entry which is preliminary data.</text>
</comment>
<name>A0AAJ0B7M3_9PEZI</name>
<dbReference type="InterPro" id="IPR036188">
    <property type="entry name" value="FAD/NAD-bd_sf"/>
</dbReference>
<dbReference type="Pfam" id="PF00732">
    <property type="entry name" value="GMC_oxred_N"/>
    <property type="match status" value="1"/>
</dbReference>
<dbReference type="GO" id="GO:0050660">
    <property type="term" value="F:flavin adenine dinucleotide binding"/>
    <property type="evidence" value="ECO:0007669"/>
    <property type="project" value="InterPro"/>
</dbReference>
<dbReference type="PROSITE" id="PS00623">
    <property type="entry name" value="GMC_OXRED_1"/>
    <property type="match status" value="1"/>
</dbReference>
<dbReference type="Gene3D" id="2.60.40.1210">
    <property type="entry name" value="Cellobiose dehydrogenase, cytochrome domain"/>
    <property type="match status" value="1"/>
</dbReference>
<dbReference type="SUPFAM" id="SSF49344">
    <property type="entry name" value="CBD9-like"/>
    <property type="match status" value="1"/>
</dbReference>
<dbReference type="PANTHER" id="PTHR47190">
    <property type="entry name" value="DEHYDROGENASE, PUTATIVE-RELATED"/>
    <property type="match status" value="1"/>
</dbReference>
<dbReference type="Pfam" id="PF13450">
    <property type="entry name" value="NAD_binding_8"/>
    <property type="match status" value="1"/>
</dbReference>
<dbReference type="Gene3D" id="3.50.50.60">
    <property type="entry name" value="FAD/NAD(P)-binding domain"/>
    <property type="match status" value="1"/>
</dbReference>
<keyword evidence="6" id="KW-1185">Reference proteome</keyword>
<dbReference type="SUPFAM" id="SSF51905">
    <property type="entry name" value="FAD/NAD(P)-binding domain"/>
    <property type="match status" value="1"/>
</dbReference>
<feature type="domain" description="Glucose-methanol-choline oxidoreductase N-terminal" evidence="4">
    <location>
        <begin position="341"/>
        <end position="364"/>
    </location>
</feature>
<feature type="signal peptide" evidence="3">
    <location>
        <begin position="1"/>
        <end position="23"/>
    </location>
</feature>
<protein>
    <submittedName>
        <fullName evidence="5">Cellobiose dehydrogenase</fullName>
    </submittedName>
</protein>
<gene>
    <name evidence="5" type="ORF">QBC47DRAFT_88649</name>
</gene>
<evidence type="ECO:0000313" key="5">
    <source>
        <dbReference type="EMBL" id="KAK1750876.1"/>
    </source>
</evidence>
<dbReference type="AlphaFoldDB" id="A0AAJ0B7M3"/>
<organism evidence="5 6">
    <name type="scientific">Echria macrotheca</name>
    <dbReference type="NCBI Taxonomy" id="438768"/>
    <lineage>
        <taxon>Eukaryota</taxon>
        <taxon>Fungi</taxon>
        <taxon>Dikarya</taxon>
        <taxon>Ascomycota</taxon>
        <taxon>Pezizomycotina</taxon>
        <taxon>Sordariomycetes</taxon>
        <taxon>Sordariomycetidae</taxon>
        <taxon>Sordariales</taxon>
        <taxon>Schizotheciaceae</taxon>
        <taxon>Echria</taxon>
    </lineage>
</organism>
<dbReference type="InterPro" id="IPR000172">
    <property type="entry name" value="GMC_OxRdtase_N"/>
</dbReference>
<dbReference type="EMBL" id="MU839844">
    <property type="protein sequence ID" value="KAK1750876.1"/>
    <property type="molecule type" value="Genomic_DNA"/>
</dbReference>
<sequence length="799" mass="84838">MKLLSRIGATALTAALYLQPSTAQTADAAPYKDASTGIVFKTWSTGTASGAAPFTFGMALPSDALTKDATEYIGLLRCQIANNAVPGYCGLSHGESGQMTQALLLMAWPFNGTVYTSFRYTTGYNMPLPYTGNATLTQISSTFKAGQFELIYRCQGCFSWNQGGSVGSVSTKSGNLILGRAAAKTNLHNPSCPDKAFFGFHDNGYGQFGAALDGAAQADYAKWAASSTPAPAAVCTDLETPPAAGAEPQPSCAAAPEKSYDYIVVGGGAGGIPVAERLSAAGKSVLLIEKGPVSSGRYGGTMRPEWLRNTNLTRFDVPGLCNQIWVDSSGIACTDTDQMAGCVLGGGTAVNAGLWWKPPKADWDYNFPTGWKSTDMATATNNVFTRIPGTWHPSTDGKLYRQEGFNVLAGGLNKTGWTYVIPNESPESKNRTFGHTTFMFDHGERGGPLATYLVSALARDNFHLWTNTAVRRAVRTGSKVTGVELECLSSGGYSGTVKINNGGGVIFSAGTFGSAKLLLRSGIGPADQLAVVAGSKDGSTFISKDQWINLPVGYNLLDHLNTDLIIDHPDVVFYDFYEAWTSPISGDKDSYLANRTGILTQAAPNIGPMIWEVITPSDGIPRQFQWTARVEGNDNVYPSKLSMTLSQYLGRGVVSRGRMTITGNLDTAVSEHPYLHNAGDKEAVILGIKSLIASLSTIQNLTWILPPANTTVESFVNNMLVSPSNRRSNHWIGTAKIGSDDGRVANGTAVVDLNTKVYGTDNLFVVDASIFPGITTGNPSSAIVIVGEHAAEKILALNK</sequence>
<dbReference type="Pfam" id="PF16010">
    <property type="entry name" value="CDH-cyt"/>
    <property type="match status" value="1"/>
</dbReference>
<keyword evidence="2" id="KW-0285">Flavoprotein</keyword>
<evidence type="ECO:0000256" key="3">
    <source>
        <dbReference type="SAM" id="SignalP"/>
    </source>
</evidence>
<dbReference type="SUPFAM" id="SSF54373">
    <property type="entry name" value="FAD-linked reductases, C-terminal domain"/>
    <property type="match status" value="1"/>
</dbReference>
<dbReference type="Pfam" id="PF05199">
    <property type="entry name" value="GMC_oxred_C"/>
    <property type="match status" value="1"/>
</dbReference>
<evidence type="ECO:0000313" key="6">
    <source>
        <dbReference type="Proteomes" id="UP001239445"/>
    </source>
</evidence>
<evidence type="ECO:0000259" key="4">
    <source>
        <dbReference type="PROSITE" id="PS00623"/>
    </source>
</evidence>
<dbReference type="FunFam" id="2.60.40.1210:FF:000004">
    <property type="entry name" value="Cellobiose dehydrogenase"/>
    <property type="match status" value="1"/>
</dbReference>
<dbReference type="Proteomes" id="UP001239445">
    <property type="component" value="Unassembled WGS sequence"/>
</dbReference>